<name>A0A6C0GBZ6_9BACT</name>
<accession>A0A6C0GBZ6</accession>
<reference evidence="1 2" key="1">
    <citation type="submission" date="2020-01" db="EMBL/GenBank/DDBJ databases">
        <authorList>
            <person name="Kim M.K."/>
        </authorList>
    </citation>
    <scope>NUCLEOTIDE SEQUENCE [LARGE SCALE GENOMIC DNA]</scope>
    <source>
        <strain evidence="1 2">172606-1</strain>
    </source>
</reference>
<dbReference type="KEGG" id="rhoz:GXP67_00960"/>
<keyword evidence="2" id="KW-1185">Reference proteome</keyword>
<proteinExistence type="predicted"/>
<dbReference type="Proteomes" id="UP000480178">
    <property type="component" value="Chromosome"/>
</dbReference>
<sequence length="254" mass="29139">MNPNSNLKLTANPNSIRIFWGYKKEGLEKATFYKELGETFMPGTPYVLAPLGLNGYLPAVLNLDSNLKLPDEVALIVYPTVDLYNEARQNSLVGRIYTYSHEGVFDMKQSRGQFPGTLENPVKHNSIDRWAWYVSGGNFDWQRGNSRLLALSSTKNVFEILLSFSKDIKSKLNQYEIEEIIITATTSFATVWFYSQKSELTFDLNTIGLPIQDLIVVRDLNSKPFYLRNGNEALKIEDAIYVQYKFPRESKFYI</sequence>
<evidence type="ECO:0000313" key="1">
    <source>
        <dbReference type="EMBL" id="QHT65342.1"/>
    </source>
</evidence>
<organism evidence="1 2">
    <name type="scientific">Rhodocytophaga rosea</name>
    <dbReference type="NCBI Taxonomy" id="2704465"/>
    <lineage>
        <taxon>Bacteria</taxon>
        <taxon>Pseudomonadati</taxon>
        <taxon>Bacteroidota</taxon>
        <taxon>Cytophagia</taxon>
        <taxon>Cytophagales</taxon>
        <taxon>Rhodocytophagaceae</taxon>
        <taxon>Rhodocytophaga</taxon>
    </lineage>
</organism>
<evidence type="ECO:0000313" key="2">
    <source>
        <dbReference type="Proteomes" id="UP000480178"/>
    </source>
</evidence>
<gene>
    <name evidence="1" type="ORF">GXP67_00960</name>
</gene>
<protein>
    <submittedName>
        <fullName evidence="1">Uncharacterized protein</fullName>
    </submittedName>
</protein>
<dbReference type="AlphaFoldDB" id="A0A6C0GBZ6"/>
<dbReference type="EMBL" id="CP048222">
    <property type="protein sequence ID" value="QHT65342.1"/>
    <property type="molecule type" value="Genomic_DNA"/>
</dbReference>
<dbReference type="RefSeq" id="WP_162441429.1">
    <property type="nucleotide sequence ID" value="NZ_CP048222.1"/>
</dbReference>